<name>A0A0H5S0L4_BRUMA</name>
<proteinExistence type="predicted"/>
<evidence type="ECO:0000313" key="2">
    <source>
        <dbReference type="WormBase" id="Bm8266"/>
    </source>
</evidence>
<evidence type="ECO:0000313" key="1">
    <source>
        <dbReference type="EMBL" id="CRZ22164.1"/>
    </source>
</evidence>
<dbReference type="AlphaFoldDB" id="A0A0H5S0L4"/>
<organism evidence="1">
    <name type="scientific">Brugia malayi</name>
    <name type="common">Filarial nematode worm</name>
    <dbReference type="NCBI Taxonomy" id="6279"/>
    <lineage>
        <taxon>Eukaryota</taxon>
        <taxon>Metazoa</taxon>
        <taxon>Ecdysozoa</taxon>
        <taxon>Nematoda</taxon>
        <taxon>Chromadorea</taxon>
        <taxon>Rhabditida</taxon>
        <taxon>Spirurina</taxon>
        <taxon>Spiruromorpha</taxon>
        <taxon>Filarioidea</taxon>
        <taxon>Onchocercidae</taxon>
        <taxon>Brugia</taxon>
    </lineage>
</organism>
<gene>
    <name evidence="1 2" type="ORF">Bm8266</name>
    <name evidence="1" type="ORF">BM_Bm8266</name>
</gene>
<dbReference type="OMA" id="HHRSWIC"/>
<dbReference type="WormBase" id="Bm8266">
    <property type="protein sequence ID" value="BM40578"/>
    <property type="gene ID" value="WBGene00228527"/>
</dbReference>
<dbReference type="EMBL" id="LN855822">
    <property type="protein sequence ID" value="CRZ22164.1"/>
    <property type="molecule type" value="Genomic_DNA"/>
</dbReference>
<sequence length="309" mass="35811">MAVYSRHRMDSVNEMKHNGGDLKVKWNHHGHKYKFILTKQELAQDDAFEILLRKIRRQLPDFNDVLASYDKHVNEMKHNGGDLKVKWNHHGHKYKFILTKQELAQDDAFEILLRKIRRQLPDFNDVLASYDKHGSESIVATDNEFRQIMRLSKGHVKMYTVRRCLYTHPFRSHSIPLDIARLKRLSLRSTSCLRGPPPSYRESQKDAMLQIHNSYHTLPHWGITPLSQIPSSNFGCACAHYDSAISTAPRNGRYGQSLIYGYPPQSFMMHSFLCSPFPFGGHHRSWICGSKCLTLNLGGKGHRPKFTSW</sequence>
<protein>
    <submittedName>
        <fullName evidence="1">Bm8266</fullName>
    </submittedName>
</protein>
<reference evidence="1" key="2">
    <citation type="submission" date="2012-12" db="EMBL/GenBank/DDBJ databases">
        <authorList>
            <person name="Gao Y.W."/>
            <person name="Fan S.T."/>
            <person name="Sun H.T."/>
            <person name="Wang Z."/>
            <person name="Gao X.L."/>
            <person name="Li Y.G."/>
            <person name="Wang T.C."/>
            <person name="Zhang K."/>
            <person name="Xu W.W."/>
            <person name="Yu Z.J."/>
            <person name="Xia X.Z."/>
        </authorList>
    </citation>
    <scope>NUCLEOTIDE SEQUENCE</scope>
    <source>
        <strain evidence="1">FR3</strain>
    </source>
</reference>
<accession>A0A0H5S0L4</accession>
<reference evidence="1" key="1">
    <citation type="journal article" date="2007" name="Science">
        <title>Draft genome of the filarial nematode parasite Brugia malayi.</title>
        <authorList>
            <person name="Ghedin E."/>
            <person name="Wang S."/>
            <person name="Spiro D."/>
            <person name="Caler E."/>
            <person name="Zhao Q."/>
            <person name="Crabtree J."/>
            <person name="Allen J.E."/>
            <person name="Delcher A.L."/>
            <person name="Guiliano D.B."/>
            <person name="Miranda-Saavedra D."/>
            <person name="Angiuoli S.V."/>
            <person name="Creasy T."/>
            <person name="Amedeo P."/>
            <person name="Haas B."/>
            <person name="El-Sayed N.M."/>
            <person name="Wortman J.R."/>
            <person name="Feldblyum T."/>
            <person name="Tallon L."/>
            <person name="Schatz M."/>
            <person name="Shumway M."/>
            <person name="Koo H."/>
            <person name="Salzberg S.L."/>
            <person name="Schobel S."/>
            <person name="Pertea M."/>
            <person name="Pop M."/>
            <person name="White O."/>
            <person name="Barton G.J."/>
            <person name="Carlow C.K."/>
            <person name="Crawford M.J."/>
            <person name="Daub J."/>
            <person name="Dimmic M.W."/>
            <person name="Estes C.F."/>
            <person name="Foster J.M."/>
            <person name="Ganatra M."/>
            <person name="Gregory W.F."/>
            <person name="Johnson N.M."/>
            <person name="Jin J."/>
            <person name="Komuniecki R."/>
            <person name="Korf I."/>
            <person name="Kumar S."/>
            <person name="Laney S."/>
            <person name="Li B.W."/>
            <person name="Li W."/>
            <person name="Lindblom T.H."/>
            <person name="Lustigman S."/>
            <person name="Ma D."/>
            <person name="Maina C.V."/>
            <person name="Martin D.M."/>
            <person name="McCarter J.P."/>
            <person name="McReynolds L."/>
            <person name="Mitreva M."/>
            <person name="Nutman T.B."/>
            <person name="Parkinson J."/>
            <person name="Peregrin-Alvarez J.M."/>
            <person name="Poole C."/>
            <person name="Ren Q."/>
            <person name="Saunders L."/>
            <person name="Sluder A.E."/>
            <person name="Smith K."/>
            <person name="Stanke M."/>
            <person name="Unnasch T.R."/>
            <person name="Ware J."/>
            <person name="Wei A.D."/>
            <person name="Weil G."/>
            <person name="Williams D.J."/>
            <person name="Zhang Y."/>
            <person name="Williams S.A."/>
            <person name="Fraser-Liggett C."/>
            <person name="Slatko B."/>
            <person name="Blaxter M.L."/>
            <person name="Scott A.L."/>
        </authorList>
    </citation>
    <scope>NUCLEOTIDE SEQUENCE</scope>
    <source>
        <strain evidence="1">FR3</strain>
    </source>
</reference>